<gene>
    <name evidence="10" type="ORF">BL253_05240</name>
</gene>
<evidence type="ECO:0000256" key="2">
    <source>
        <dbReference type="ARBA" id="ARBA00023015"/>
    </source>
</evidence>
<keyword evidence="5 6" id="KW-0804">Transcription</keyword>
<dbReference type="PANTHER" id="PTHR30603:SF60">
    <property type="entry name" value="RNA POLYMERASE SIGMA FACTOR RPOD"/>
    <property type="match status" value="1"/>
</dbReference>
<dbReference type="PRINTS" id="PR00046">
    <property type="entry name" value="SIGMA70FCT"/>
</dbReference>
<dbReference type="GO" id="GO:0016987">
    <property type="term" value="F:sigma factor activity"/>
    <property type="evidence" value="ECO:0007669"/>
    <property type="project" value="UniProtKB-KW"/>
</dbReference>
<proteinExistence type="inferred from homology"/>
<dbReference type="Pfam" id="PF04542">
    <property type="entry name" value="Sigma70_r2"/>
    <property type="match status" value="1"/>
</dbReference>
<dbReference type="AlphaFoldDB" id="A0A1V2IIY4"/>
<dbReference type="GO" id="GO:0006352">
    <property type="term" value="P:DNA-templated transcription initiation"/>
    <property type="evidence" value="ECO:0007669"/>
    <property type="project" value="InterPro"/>
</dbReference>
<keyword evidence="3 6" id="KW-0731">Sigma factor</keyword>
<dbReference type="Pfam" id="PF04539">
    <property type="entry name" value="Sigma70_r3"/>
    <property type="match status" value="1"/>
</dbReference>
<dbReference type="PANTHER" id="PTHR30603">
    <property type="entry name" value="RNA POLYMERASE SIGMA FACTOR RPO"/>
    <property type="match status" value="1"/>
</dbReference>
<feature type="compositionally biased region" description="Polar residues" evidence="7">
    <location>
        <begin position="1"/>
        <end position="16"/>
    </location>
</feature>
<sequence>MGSKTRPGSATGSRTATIPVRVVGEPGDVRIAQEPGDVLVADEPGDPGENGLGADAAAGDRLDVDGGDDDEREDSRPGDGEPAEAPASPAARRRAADSRVSPSAAHDPVRMYLSSIGKTPLLTAEGEVDLAKRIEAGVFAGHKLTTCGDEMSARQRQDLEAVEWDGQKASRQLVEANLRLVVSIARRYAGRGMLFLDVVQEGNLGLIRAVEKFDYTKGYKFSTYATWWIRQAITRALADQSRTIRLPVHLVELLNQVARLRRELLVEFGREPTREEIAVALGVTAARVDELHRISREPVSLDSPVGEDADTHLGDLIEDTAAVEPMEAAMISGRADHLGAVLRALPDRERRVIQLRFGLADGRSRTLDEIGREFGLTRERIRQIEQRTLAKLRHPARSEALRDYLE</sequence>
<dbReference type="Pfam" id="PF04545">
    <property type="entry name" value="Sigma70_r4"/>
    <property type="match status" value="1"/>
</dbReference>
<reference evidence="11" key="1">
    <citation type="submission" date="2016-10" db="EMBL/GenBank/DDBJ databases">
        <title>Frankia sp. NRRL B-16386 Genome sequencing.</title>
        <authorList>
            <person name="Ghodhbane-Gtari F."/>
            <person name="Swanson E."/>
            <person name="Gueddou A."/>
            <person name="Hezbri K."/>
            <person name="Ktari K."/>
            <person name="Nouioui I."/>
            <person name="Morris K."/>
            <person name="Simpson S."/>
            <person name="Abebe-Akele F."/>
            <person name="Thomas K."/>
            <person name="Gtari M."/>
            <person name="Tisa L.S."/>
        </authorList>
    </citation>
    <scope>NUCLEOTIDE SEQUENCE [LARGE SCALE GENOMIC DNA]</scope>
    <source>
        <strain evidence="11">NRRL B-16386</strain>
    </source>
</reference>
<evidence type="ECO:0000256" key="5">
    <source>
        <dbReference type="ARBA" id="ARBA00023163"/>
    </source>
</evidence>
<dbReference type="InterPro" id="IPR009042">
    <property type="entry name" value="RNA_pol_sigma70_r1_2"/>
</dbReference>
<evidence type="ECO:0000313" key="10">
    <source>
        <dbReference type="EMBL" id="ONH32436.1"/>
    </source>
</evidence>
<dbReference type="Pfam" id="PF00140">
    <property type="entry name" value="Sigma70_r1_2"/>
    <property type="match status" value="1"/>
</dbReference>
<name>A0A1V2IIY4_9ACTN</name>
<comment type="function">
    <text evidence="6">Sigma factors are initiation factors that promote the attachment of RNA polymerase to specific initiation sites and are then released.</text>
</comment>
<dbReference type="FunFam" id="1.10.601.10:FF:000001">
    <property type="entry name" value="RNA polymerase sigma factor SigA"/>
    <property type="match status" value="1"/>
</dbReference>
<dbReference type="InterPro" id="IPR007627">
    <property type="entry name" value="RNA_pol_sigma70_r2"/>
</dbReference>
<comment type="similarity">
    <text evidence="1 6">Belongs to the sigma-70 factor family.</text>
</comment>
<dbReference type="InterPro" id="IPR036388">
    <property type="entry name" value="WH-like_DNA-bd_sf"/>
</dbReference>
<dbReference type="InterPro" id="IPR007630">
    <property type="entry name" value="RNA_pol_sigma70_r4"/>
</dbReference>
<evidence type="ECO:0000256" key="4">
    <source>
        <dbReference type="ARBA" id="ARBA00023125"/>
    </source>
</evidence>
<dbReference type="InterPro" id="IPR000943">
    <property type="entry name" value="RNA_pol_sigma70"/>
</dbReference>
<dbReference type="Gene3D" id="1.10.10.10">
    <property type="entry name" value="Winged helix-like DNA-binding domain superfamily/Winged helix DNA-binding domain"/>
    <property type="match status" value="2"/>
</dbReference>
<evidence type="ECO:0000313" key="11">
    <source>
        <dbReference type="Proteomes" id="UP000188929"/>
    </source>
</evidence>
<evidence type="ECO:0000259" key="9">
    <source>
        <dbReference type="PROSITE" id="PS00716"/>
    </source>
</evidence>
<dbReference type="EMBL" id="MOMC01000010">
    <property type="protein sequence ID" value="ONH32436.1"/>
    <property type="molecule type" value="Genomic_DNA"/>
</dbReference>
<feature type="domain" description="RNA polymerase sigma-70" evidence="8">
    <location>
        <begin position="197"/>
        <end position="210"/>
    </location>
</feature>
<dbReference type="NCBIfam" id="TIGR02937">
    <property type="entry name" value="sigma70-ECF"/>
    <property type="match status" value="1"/>
</dbReference>
<dbReference type="OrthoDB" id="9804285at2"/>
<accession>A0A1V2IIY4</accession>
<evidence type="ECO:0000256" key="3">
    <source>
        <dbReference type="ARBA" id="ARBA00023082"/>
    </source>
</evidence>
<evidence type="ECO:0000256" key="6">
    <source>
        <dbReference type="RuleBase" id="RU362124"/>
    </source>
</evidence>
<protein>
    <recommendedName>
        <fullName evidence="6">RNA polymerase sigma factor</fullName>
    </recommendedName>
</protein>
<evidence type="ECO:0000256" key="1">
    <source>
        <dbReference type="ARBA" id="ARBA00007788"/>
    </source>
</evidence>
<dbReference type="InterPro" id="IPR014284">
    <property type="entry name" value="RNA_pol_sigma-70_dom"/>
</dbReference>
<feature type="region of interest" description="Disordered" evidence="7">
    <location>
        <begin position="1"/>
        <end position="106"/>
    </location>
</feature>
<evidence type="ECO:0000256" key="7">
    <source>
        <dbReference type="SAM" id="MobiDB-lite"/>
    </source>
</evidence>
<dbReference type="InterPro" id="IPR007624">
    <property type="entry name" value="RNA_pol_sigma70_r3"/>
</dbReference>
<dbReference type="InterPro" id="IPR013324">
    <property type="entry name" value="RNA_pol_sigma_r3/r4-like"/>
</dbReference>
<dbReference type="STRING" id="1834516.BL253_05240"/>
<dbReference type="RefSeq" id="WP_076814085.1">
    <property type="nucleotide sequence ID" value="NZ_MOMC01000010.1"/>
</dbReference>
<dbReference type="PROSITE" id="PS00716">
    <property type="entry name" value="SIGMA70_2"/>
    <property type="match status" value="1"/>
</dbReference>
<evidence type="ECO:0000259" key="8">
    <source>
        <dbReference type="PROSITE" id="PS00715"/>
    </source>
</evidence>
<dbReference type="Proteomes" id="UP000188929">
    <property type="component" value="Unassembled WGS sequence"/>
</dbReference>
<dbReference type="SUPFAM" id="SSF88659">
    <property type="entry name" value="Sigma3 and sigma4 domains of RNA polymerase sigma factors"/>
    <property type="match status" value="2"/>
</dbReference>
<dbReference type="GO" id="GO:0003677">
    <property type="term" value="F:DNA binding"/>
    <property type="evidence" value="ECO:0007669"/>
    <property type="project" value="UniProtKB-KW"/>
</dbReference>
<dbReference type="Gene3D" id="1.10.601.10">
    <property type="entry name" value="RNA Polymerase Primary Sigma Factor"/>
    <property type="match status" value="2"/>
</dbReference>
<keyword evidence="2 6" id="KW-0805">Transcription regulation</keyword>
<feature type="domain" description="RNA polymerase sigma-70" evidence="9">
    <location>
        <begin position="366"/>
        <end position="392"/>
    </location>
</feature>
<keyword evidence="11" id="KW-1185">Reference proteome</keyword>
<dbReference type="PROSITE" id="PS00715">
    <property type="entry name" value="SIGMA70_1"/>
    <property type="match status" value="1"/>
</dbReference>
<dbReference type="CDD" id="cd06171">
    <property type="entry name" value="Sigma70_r4"/>
    <property type="match status" value="1"/>
</dbReference>
<dbReference type="InterPro" id="IPR050239">
    <property type="entry name" value="Sigma-70_RNA_pol_init_factors"/>
</dbReference>
<dbReference type="InterPro" id="IPR013325">
    <property type="entry name" value="RNA_pol_sigma_r2"/>
</dbReference>
<keyword evidence="4 6" id="KW-0238">DNA-binding</keyword>
<dbReference type="SUPFAM" id="SSF88946">
    <property type="entry name" value="Sigma2 domain of RNA polymerase sigma factors"/>
    <property type="match status" value="1"/>
</dbReference>
<organism evidence="10 11">
    <name type="scientific">Pseudofrankia asymbiotica</name>
    <dbReference type="NCBI Taxonomy" id="1834516"/>
    <lineage>
        <taxon>Bacteria</taxon>
        <taxon>Bacillati</taxon>
        <taxon>Actinomycetota</taxon>
        <taxon>Actinomycetes</taxon>
        <taxon>Frankiales</taxon>
        <taxon>Frankiaceae</taxon>
        <taxon>Pseudofrankia</taxon>
    </lineage>
</organism>
<comment type="caution">
    <text evidence="10">The sequence shown here is derived from an EMBL/GenBank/DDBJ whole genome shotgun (WGS) entry which is preliminary data.</text>
</comment>